<dbReference type="STRING" id="472759.Nhal_1564"/>
<reference evidence="3" key="1">
    <citation type="submission" date="2010-04" db="EMBL/GenBank/DDBJ databases">
        <title>Complete genome sequence of Nitrosococcus halophilus Nc4, a salt-adapted, aerobic obligate ammonia-oxidizing sulfur purple bacterium.</title>
        <authorList>
            <consortium name="US DOE Joint Genome Institute"/>
            <person name="Campbell M.A."/>
            <person name="Malfatti S.A."/>
            <person name="Chain P.S.G."/>
            <person name="Heidelberg J.F."/>
            <person name="Ward B.B."/>
            <person name="Klotz M.G."/>
        </authorList>
    </citation>
    <scope>NUCLEOTIDE SEQUENCE [LARGE SCALE GENOMIC DNA]</scope>
    <source>
        <strain evidence="3">Nc4</strain>
    </source>
</reference>
<dbReference type="SUPFAM" id="SSF56925">
    <property type="entry name" value="OMPA-like"/>
    <property type="match status" value="1"/>
</dbReference>
<dbReference type="HOGENOM" id="CLU_121410_0_0_6"/>
<dbReference type="OrthoDB" id="7359057at2"/>
<dbReference type="KEGG" id="nhl:Nhal_1564"/>
<name>D5C1S0_NITHN</name>
<dbReference type="EMBL" id="CP001798">
    <property type="protein sequence ID" value="ADE14703.1"/>
    <property type="molecule type" value="Genomic_DNA"/>
</dbReference>
<dbReference type="RefSeq" id="WP_013032590.1">
    <property type="nucleotide sequence ID" value="NC_013960.1"/>
</dbReference>
<dbReference type="eggNOG" id="COG3047">
    <property type="taxonomic scope" value="Bacteria"/>
</dbReference>
<evidence type="ECO:0000256" key="1">
    <source>
        <dbReference type="SAM" id="SignalP"/>
    </source>
</evidence>
<gene>
    <name evidence="2" type="ordered locus">Nhal_1564</name>
</gene>
<sequence length="168" mass="18585">MKIKQIALVLSMIFSFFYFPGASYAEQETGDRELILSGSGISSSGFDTTSVAVDAQFGQFWSKALEFGFRQNVGFADTEETSRLNGATRIFSDYHFDFNAWQPFIGASLGVQYGAGVSDAFIIGPEIGVKYYVKEKTFITGRVSYLFDVDEDVDDGSTFYTLGIGFNF</sequence>
<keyword evidence="1" id="KW-0732">Signal</keyword>
<evidence type="ECO:0000313" key="3">
    <source>
        <dbReference type="Proteomes" id="UP000001844"/>
    </source>
</evidence>
<dbReference type="AlphaFoldDB" id="D5C1S0"/>
<evidence type="ECO:0008006" key="4">
    <source>
        <dbReference type="Google" id="ProtNLM"/>
    </source>
</evidence>
<keyword evidence="3" id="KW-1185">Reference proteome</keyword>
<accession>D5C1S0</accession>
<feature type="signal peptide" evidence="1">
    <location>
        <begin position="1"/>
        <end position="25"/>
    </location>
</feature>
<evidence type="ECO:0000313" key="2">
    <source>
        <dbReference type="EMBL" id="ADE14703.1"/>
    </source>
</evidence>
<proteinExistence type="predicted"/>
<dbReference type="Proteomes" id="UP000001844">
    <property type="component" value="Chromosome"/>
</dbReference>
<protein>
    <recommendedName>
        <fullName evidence="4">Outer membrane protein beta-barrel domain-containing protein</fullName>
    </recommendedName>
</protein>
<feature type="chain" id="PRO_5003069315" description="Outer membrane protein beta-barrel domain-containing protein" evidence="1">
    <location>
        <begin position="26"/>
        <end position="168"/>
    </location>
</feature>
<dbReference type="Gene3D" id="2.40.160.20">
    <property type="match status" value="1"/>
</dbReference>
<organism evidence="2 3">
    <name type="scientific">Nitrosococcus halophilus (strain Nc4)</name>
    <dbReference type="NCBI Taxonomy" id="472759"/>
    <lineage>
        <taxon>Bacteria</taxon>
        <taxon>Pseudomonadati</taxon>
        <taxon>Pseudomonadota</taxon>
        <taxon>Gammaproteobacteria</taxon>
        <taxon>Chromatiales</taxon>
        <taxon>Chromatiaceae</taxon>
        <taxon>Nitrosococcus</taxon>
    </lineage>
</organism>
<dbReference type="InterPro" id="IPR011250">
    <property type="entry name" value="OMP/PagP_B-barrel"/>
</dbReference>